<dbReference type="SUPFAM" id="SSF57850">
    <property type="entry name" value="RING/U-box"/>
    <property type="match status" value="2"/>
</dbReference>
<evidence type="ECO:0000259" key="15">
    <source>
        <dbReference type="PROSITE" id="PS51873"/>
    </source>
</evidence>
<dbReference type="InterPro" id="IPR018957">
    <property type="entry name" value="Znf_C3HC4_RING-type"/>
</dbReference>
<reference evidence="16 17" key="1">
    <citation type="journal article" date="2020" name="Nat. Commun.">
        <title>Genome of Tripterygium wilfordii and identification of cytochrome P450 involved in triptolide biosynthesis.</title>
        <authorList>
            <person name="Tu L."/>
            <person name="Su P."/>
            <person name="Zhang Z."/>
            <person name="Gao L."/>
            <person name="Wang J."/>
            <person name="Hu T."/>
            <person name="Zhou J."/>
            <person name="Zhang Y."/>
            <person name="Zhao Y."/>
            <person name="Liu Y."/>
            <person name="Song Y."/>
            <person name="Tong Y."/>
            <person name="Lu Y."/>
            <person name="Yang J."/>
            <person name="Xu C."/>
            <person name="Jia M."/>
            <person name="Peters R.J."/>
            <person name="Huang L."/>
            <person name="Gao W."/>
        </authorList>
    </citation>
    <scope>NUCLEOTIDE SEQUENCE [LARGE SCALE GENOMIC DNA]</scope>
    <source>
        <strain evidence="17">cv. XIE 37</strain>
        <tissue evidence="16">Leaf</tissue>
    </source>
</reference>
<dbReference type="Gene3D" id="1.20.120.1750">
    <property type="match status" value="1"/>
</dbReference>
<dbReference type="InterPro" id="IPR012337">
    <property type="entry name" value="RNaseH-like_sf"/>
</dbReference>
<keyword evidence="17" id="KW-1185">Reference proteome</keyword>
<evidence type="ECO:0000256" key="9">
    <source>
        <dbReference type="ARBA" id="ARBA00022737"/>
    </source>
</evidence>
<dbReference type="GO" id="GO:0003676">
    <property type="term" value="F:nucleic acid binding"/>
    <property type="evidence" value="ECO:0007669"/>
    <property type="project" value="InterPro"/>
</dbReference>
<dbReference type="UniPathway" id="UPA00143"/>
<dbReference type="GO" id="GO:0008270">
    <property type="term" value="F:zinc ion binding"/>
    <property type="evidence" value="ECO:0007669"/>
    <property type="project" value="UniProtKB-KW"/>
</dbReference>
<dbReference type="CDD" id="cd22584">
    <property type="entry name" value="Rcat_RBR_unk"/>
    <property type="match status" value="1"/>
</dbReference>
<dbReference type="GO" id="GO:0016567">
    <property type="term" value="P:protein ubiquitination"/>
    <property type="evidence" value="ECO:0007669"/>
    <property type="project" value="UniProtKB-UniPathway"/>
</dbReference>
<keyword evidence="10 13" id="KW-0863">Zinc-finger</keyword>
<dbReference type="InterPro" id="IPR002867">
    <property type="entry name" value="IBR_dom"/>
</dbReference>
<dbReference type="SMART" id="SM00647">
    <property type="entry name" value="IBR"/>
    <property type="match status" value="2"/>
</dbReference>
<evidence type="ECO:0000313" key="16">
    <source>
        <dbReference type="EMBL" id="KAF5729191.1"/>
    </source>
</evidence>
<comment type="function">
    <text evidence="3">Might act as an E3 ubiquitin-protein ligase, or as part of E3 complex, which accepts ubiquitin from specific E2 ubiquitin-conjugating enzymes and then transfers it to substrates.</text>
</comment>
<evidence type="ECO:0000259" key="14">
    <source>
        <dbReference type="PROSITE" id="PS50089"/>
    </source>
</evidence>
<evidence type="ECO:0000256" key="13">
    <source>
        <dbReference type="PROSITE-ProRule" id="PRU00175"/>
    </source>
</evidence>
<dbReference type="PROSITE" id="PS00518">
    <property type="entry name" value="ZF_RING_1"/>
    <property type="match status" value="1"/>
</dbReference>
<organism evidence="16 17">
    <name type="scientific">Tripterygium wilfordii</name>
    <name type="common">Thunder God vine</name>
    <dbReference type="NCBI Taxonomy" id="458696"/>
    <lineage>
        <taxon>Eukaryota</taxon>
        <taxon>Viridiplantae</taxon>
        <taxon>Streptophyta</taxon>
        <taxon>Embryophyta</taxon>
        <taxon>Tracheophyta</taxon>
        <taxon>Spermatophyta</taxon>
        <taxon>Magnoliopsida</taxon>
        <taxon>eudicotyledons</taxon>
        <taxon>Gunneridae</taxon>
        <taxon>Pentapetalae</taxon>
        <taxon>rosids</taxon>
        <taxon>fabids</taxon>
        <taxon>Celastrales</taxon>
        <taxon>Celastraceae</taxon>
        <taxon>Tripterygium</taxon>
    </lineage>
</organism>
<feature type="domain" description="RING-type" evidence="14">
    <location>
        <begin position="208"/>
        <end position="252"/>
    </location>
</feature>
<keyword evidence="8" id="KW-0479">Metal-binding</keyword>
<evidence type="ECO:0000256" key="11">
    <source>
        <dbReference type="ARBA" id="ARBA00022786"/>
    </source>
</evidence>
<dbReference type="Gene3D" id="3.30.420.10">
    <property type="entry name" value="Ribonuclease H-like superfamily/Ribonuclease H"/>
    <property type="match status" value="1"/>
</dbReference>
<keyword evidence="7" id="KW-0808">Transferase</keyword>
<protein>
    <recommendedName>
        <fullName evidence="6">RBR-type E3 ubiquitin transferase</fullName>
        <ecNumber evidence="6">2.3.2.31</ecNumber>
    </recommendedName>
</protein>
<dbReference type="InterPro" id="IPR013083">
    <property type="entry name" value="Znf_RING/FYVE/PHD"/>
</dbReference>
<dbReference type="GO" id="GO:0004523">
    <property type="term" value="F:RNA-DNA hybrid ribonuclease activity"/>
    <property type="evidence" value="ECO:0007669"/>
    <property type="project" value="InterPro"/>
</dbReference>
<dbReference type="PANTHER" id="PTHR11685">
    <property type="entry name" value="RBR FAMILY RING FINGER AND IBR DOMAIN-CONTAINING"/>
    <property type="match status" value="1"/>
</dbReference>
<dbReference type="InterPro" id="IPR031127">
    <property type="entry name" value="E3_UB_ligase_RBR"/>
</dbReference>
<feature type="domain" description="RING-type" evidence="15">
    <location>
        <begin position="204"/>
        <end position="422"/>
    </location>
</feature>
<dbReference type="EC" id="2.3.2.31" evidence="6"/>
<evidence type="ECO:0000256" key="1">
    <source>
        <dbReference type="ARBA" id="ARBA00001798"/>
    </source>
</evidence>
<name>A0A7J7C4Y6_TRIWF</name>
<dbReference type="Gene3D" id="3.30.40.10">
    <property type="entry name" value="Zinc/RING finger domain, C3HC4 (zinc finger)"/>
    <property type="match status" value="1"/>
</dbReference>
<dbReference type="SUPFAM" id="SSF53098">
    <property type="entry name" value="Ribonuclease H-like"/>
    <property type="match status" value="1"/>
</dbReference>
<dbReference type="Proteomes" id="UP000593562">
    <property type="component" value="Unassembled WGS sequence"/>
</dbReference>
<dbReference type="FunFam" id="3.30.420.10:FF:000076">
    <property type="entry name" value="RBR-type E3 ubiquitin transferase"/>
    <property type="match status" value="1"/>
</dbReference>
<comment type="similarity">
    <text evidence="5">Belongs to the RBR family. Ariadne subfamily.</text>
</comment>
<dbReference type="InterPro" id="IPR001841">
    <property type="entry name" value="Znf_RING"/>
</dbReference>
<dbReference type="Pfam" id="PF00097">
    <property type="entry name" value="zf-C3HC4"/>
    <property type="match status" value="1"/>
</dbReference>
<proteinExistence type="inferred from homology"/>
<dbReference type="InterPro" id="IPR044066">
    <property type="entry name" value="TRIAD_supradom"/>
</dbReference>
<dbReference type="InParanoid" id="A0A7J7C4Y6"/>
<comment type="catalytic activity">
    <reaction evidence="1">
        <text>[E2 ubiquitin-conjugating enzyme]-S-ubiquitinyl-L-cysteine + [acceptor protein]-L-lysine = [E2 ubiquitin-conjugating enzyme]-L-cysteine + [acceptor protein]-N(6)-ubiquitinyl-L-lysine.</text>
        <dbReference type="EC" id="2.3.2.31"/>
    </reaction>
</comment>
<evidence type="ECO:0000256" key="4">
    <source>
        <dbReference type="ARBA" id="ARBA00004906"/>
    </source>
</evidence>
<evidence type="ECO:0000256" key="5">
    <source>
        <dbReference type="ARBA" id="ARBA00005884"/>
    </source>
</evidence>
<dbReference type="InterPro" id="IPR002156">
    <property type="entry name" value="RNaseH_domain"/>
</dbReference>
<evidence type="ECO:0000256" key="8">
    <source>
        <dbReference type="ARBA" id="ARBA00022723"/>
    </source>
</evidence>
<dbReference type="FunFam" id="1.20.120.1750:FF:000021">
    <property type="entry name" value="RBR-type E3 ubiquitin transferase"/>
    <property type="match status" value="1"/>
</dbReference>
<evidence type="ECO:0000256" key="12">
    <source>
        <dbReference type="ARBA" id="ARBA00022833"/>
    </source>
</evidence>
<evidence type="ECO:0000256" key="2">
    <source>
        <dbReference type="ARBA" id="ARBA00001947"/>
    </source>
</evidence>
<dbReference type="SMART" id="SM00184">
    <property type="entry name" value="RING"/>
    <property type="match status" value="1"/>
</dbReference>
<comment type="pathway">
    <text evidence="4">Protein modification; protein ubiquitination.</text>
</comment>
<gene>
    <name evidence="16" type="ORF">HS088_TW21G01350</name>
</gene>
<keyword evidence="12" id="KW-0862">Zinc</keyword>
<evidence type="ECO:0000256" key="3">
    <source>
        <dbReference type="ARBA" id="ARBA00003976"/>
    </source>
</evidence>
<evidence type="ECO:0000256" key="6">
    <source>
        <dbReference type="ARBA" id="ARBA00012251"/>
    </source>
</evidence>
<dbReference type="InterPro" id="IPR036397">
    <property type="entry name" value="RNaseH_sf"/>
</dbReference>
<dbReference type="PROSITE" id="PS50089">
    <property type="entry name" value="ZF_RING_2"/>
    <property type="match status" value="1"/>
</dbReference>
<sequence length="522" mass="59747">MLKMEGLEISNDESYVKLLREDDEEDFRSCCEDDDDEQVWKDNEVLAKEEQLDNLDEFSVKMYFKGISIAKAEDSCSGFSGIGVVIERSADFPTIQVQKELQFYVEESVADYLALMDGLAEAVRSKIRCVYAFTDSELLYDQIAHEKKLEIPILVALRQRILEHANNLDVFVLKLVPSAKLEIPLQLAKVAVGLVSSPSKGNKVLENCSICCEDKPSSMMITMKCSHEFCSHCMRTYVDGKVQSSQVPVRCPQLGCKYYISTGECRLFLPHVSYEYFEKALEEADVLHSDKMYCPFPSCSVLFDPNECLSARASSSSQSDNSCVECPVCQRFICVECGVPWHSSMSCEEYQCLPLEERDAADITLHRLAQNQRWRRCQQCRRMIELAQGCYHMTCLCRHEFCYSCGAEYRNGQQTCQCAFWDDNNSEDLVSHSVQESEQWAWEAFNSLPMIMDGYSDQEKSQLALIQRFLSGGFSLSDHNPCQSPPRCTDSYVDTMKDLHQLPWLERFVSVISDNYYEDFIQ</sequence>
<comment type="cofactor">
    <cofactor evidence="2">
        <name>Zn(2+)</name>
        <dbReference type="ChEBI" id="CHEBI:29105"/>
    </cofactor>
</comment>
<dbReference type="GO" id="GO:0061630">
    <property type="term" value="F:ubiquitin protein ligase activity"/>
    <property type="evidence" value="ECO:0007669"/>
    <property type="project" value="UniProtKB-EC"/>
</dbReference>
<dbReference type="PROSITE" id="PS51873">
    <property type="entry name" value="TRIAD"/>
    <property type="match status" value="1"/>
</dbReference>
<dbReference type="Pfam" id="PF13456">
    <property type="entry name" value="RVT_3"/>
    <property type="match status" value="1"/>
</dbReference>
<dbReference type="Pfam" id="PF01485">
    <property type="entry name" value="IBR"/>
    <property type="match status" value="2"/>
</dbReference>
<keyword evidence="9" id="KW-0677">Repeat</keyword>
<dbReference type="FunFam" id="3.30.40.10:FF:000230">
    <property type="entry name" value="RBR-type E3 ubiquitin transferase"/>
    <property type="match status" value="1"/>
</dbReference>
<evidence type="ECO:0000313" key="17">
    <source>
        <dbReference type="Proteomes" id="UP000593562"/>
    </source>
</evidence>
<dbReference type="OrthoDB" id="10009520at2759"/>
<dbReference type="InterPro" id="IPR017907">
    <property type="entry name" value="Znf_RING_CS"/>
</dbReference>
<dbReference type="AlphaFoldDB" id="A0A7J7C4Y6"/>
<accession>A0A7J7C4Y6</accession>
<dbReference type="EMBL" id="JAAARO010000021">
    <property type="protein sequence ID" value="KAF5729191.1"/>
    <property type="molecule type" value="Genomic_DNA"/>
</dbReference>
<evidence type="ECO:0000256" key="10">
    <source>
        <dbReference type="ARBA" id="ARBA00022771"/>
    </source>
</evidence>
<dbReference type="CDD" id="cd22582">
    <property type="entry name" value="BRcat_RBR_unk"/>
    <property type="match status" value="1"/>
</dbReference>
<dbReference type="FunCoup" id="A0A7J7C4Y6">
    <property type="interactions" value="2274"/>
</dbReference>
<keyword evidence="11" id="KW-0833">Ubl conjugation pathway</keyword>
<evidence type="ECO:0000256" key="7">
    <source>
        <dbReference type="ARBA" id="ARBA00022679"/>
    </source>
</evidence>
<comment type="caution">
    <text evidence="16">The sequence shown here is derived from an EMBL/GenBank/DDBJ whole genome shotgun (WGS) entry which is preliminary data.</text>
</comment>